<dbReference type="AlphaFoldDB" id="A0A0L6JP63"/>
<keyword evidence="2" id="KW-1185">Reference proteome</keyword>
<organism evidence="1 2">
    <name type="scientific">Pseudobacteroides cellulosolvens ATCC 35603 = DSM 2933</name>
    <dbReference type="NCBI Taxonomy" id="398512"/>
    <lineage>
        <taxon>Bacteria</taxon>
        <taxon>Bacillati</taxon>
        <taxon>Bacillota</taxon>
        <taxon>Clostridia</taxon>
        <taxon>Eubacteriales</taxon>
        <taxon>Oscillospiraceae</taxon>
        <taxon>Pseudobacteroides</taxon>
    </lineage>
</organism>
<evidence type="ECO:0000313" key="1">
    <source>
        <dbReference type="EMBL" id="KNY27152.1"/>
    </source>
</evidence>
<dbReference type="EMBL" id="LGTC01000001">
    <property type="protein sequence ID" value="KNY27152.1"/>
    <property type="molecule type" value="Genomic_DNA"/>
</dbReference>
<dbReference type="Proteomes" id="UP000036923">
    <property type="component" value="Unassembled WGS sequence"/>
</dbReference>
<comment type="caution">
    <text evidence="1">The sequence shown here is derived from an EMBL/GenBank/DDBJ whole genome shotgun (WGS) entry which is preliminary data.</text>
</comment>
<accession>A0A0L6JP63</accession>
<reference evidence="2" key="1">
    <citation type="submission" date="2015-07" db="EMBL/GenBank/DDBJ databases">
        <title>Near-Complete Genome Sequence of the Cellulolytic Bacterium Bacteroides (Pseudobacteroides) cellulosolvens ATCC 35603.</title>
        <authorList>
            <person name="Dassa B."/>
            <person name="Utturkar S.M."/>
            <person name="Klingeman D.M."/>
            <person name="Hurt R.A."/>
            <person name="Keller M."/>
            <person name="Xu J."/>
            <person name="Reddy Y.H.K."/>
            <person name="Borovok I."/>
            <person name="Grinberg I.R."/>
            <person name="Lamed R."/>
            <person name="Zhivin O."/>
            <person name="Bayer E.A."/>
            <person name="Brown S.D."/>
        </authorList>
    </citation>
    <scope>NUCLEOTIDE SEQUENCE [LARGE SCALE GENOMIC DNA]</scope>
    <source>
        <strain evidence="2">DSM 2933</strain>
    </source>
</reference>
<protein>
    <submittedName>
        <fullName evidence="1">Uncharacterized protein</fullName>
    </submittedName>
</protein>
<evidence type="ECO:0000313" key="2">
    <source>
        <dbReference type="Proteomes" id="UP000036923"/>
    </source>
</evidence>
<sequence>MDNYCIAVFKNNDLPGQKSCIKNFFQQILLRFKEMDKTDWFETLEITSELIINLIRMPYTMEEYRELNDKKREMVLRDAMEICRAKGVKHCILPFKIQEDIESEGFYKKCFNGKILYRVLLANIINKICYIKDLDINSIEISIISGNDKAELLQIVKLLSSFIKFVTIITKDMCINKEVEEIFYETGTSIGISGDYSNTLKRADIIINLGDAEEFKCFIKEKVVVLNYGKAADFYKKVWVINDIKVELPLNVAFMLDDSLLKLYKVNEIAEILVMHKAGYPIIDEGYRCDLDFIAKVAAIFDNDGYELEGFE</sequence>
<gene>
    <name evidence="1" type="ORF">Bccel_2420</name>
</gene>
<dbReference type="STRING" id="398512.Bccel_2420"/>
<dbReference type="RefSeq" id="WP_036945669.1">
    <property type="nucleotide sequence ID" value="NZ_JQKC01000066.1"/>
</dbReference>
<name>A0A0L6JP63_9FIRM</name>
<proteinExistence type="predicted"/>
<dbReference type="eggNOG" id="ENOG5032YVS">
    <property type="taxonomic scope" value="Bacteria"/>
</dbReference>